<protein>
    <submittedName>
        <fullName evidence="2">Uncharacterized protein</fullName>
    </submittedName>
</protein>
<reference evidence="2 3" key="1">
    <citation type="submission" date="2014-08" db="EMBL/GenBank/DDBJ databases">
        <title>Porphyromonas gingivicanis strain:COT-022_OH1391 Genome sequencing.</title>
        <authorList>
            <person name="Wallis C."/>
            <person name="Deusch O."/>
            <person name="O'Flynn C."/>
            <person name="Davis I."/>
            <person name="Jospin G."/>
            <person name="Darling A.E."/>
            <person name="Coil D.A."/>
            <person name="Alexiev A."/>
            <person name="Horsfall A."/>
            <person name="Kirkwood N."/>
            <person name="Harris S."/>
            <person name="Eisen J.A."/>
        </authorList>
    </citation>
    <scope>NUCLEOTIDE SEQUENCE [LARGE SCALE GENOMIC DNA]</scope>
    <source>
        <strain evidence="3">COT-022 OH1391</strain>
    </source>
</reference>
<accession>A0A0A2GDA0</accession>
<evidence type="ECO:0000256" key="1">
    <source>
        <dbReference type="SAM" id="MobiDB-lite"/>
    </source>
</evidence>
<dbReference type="EMBL" id="JQZW01000006">
    <property type="protein sequence ID" value="KGN98424.1"/>
    <property type="molecule type" value="Genomic_DNA"/>
</dbReference>
<organism evidence="2 3">
    <name type="scientific">Porphyromonas gingivicanis</name>
    <dbReference type="NCBI Taxonomy" id="266762"/>
    <lineage>
        <taxon>Bacteria</taxon>
        <taxon>Pseudomonadati</taxon>
        <taxon>Bacteroidota</taxon>
        <taxon>Bacteroidia</taxon>
        <taxon>Bacteroidales</taxon>
        <taxon>Porphyromonadaceae</taxon>
        <taxon>Porphyromonas</taxon>
    </lineage>
</organism>
<evidence type="ECO:0000313" key="3">
    <source>
        <dbReference type="Proteomes" id="UP000030134"/>
    </source>
</evidence>
<dbReference type="AlphaFoldDB" id="A0A0A2GDA0"/>
<evidence type="ECO:0000313" key="2">
    <source>
        <dbReference type="EMBL" id="KGN98424.1"/>
    </source>
</evidence>
<gene>
    <name evidence="2" type="ORF">HQ36_02075</name>
</gene>
<proteinExistence type="predicted"/>
<dbReference type="Proteomes" id="UP000030134">
    <property type="component" value="Unassembled WGS sequence"/>
</dbReference>
<keyword evidence="3" id="KW-1185">Reference proteome</keyword>
<sequence length="92" mass="10487">MNVPKSFLIVPKSFLIVPKSFLIVPKKIPFRMEKRGTTNRQEQGGYRSPPQKKRHFYYTPTAFLDLVRVKGSRGGFGCLPLLLKKIAPSLKP</sequence>
<name>A0A0A2GDA0_9PORP</name>
<dbReference type="STRING" id="266762.HQ36_02075"/>
<feature type="region of interest" description="Disordered" evidence="1">
    <location>
        <begin position="33"/>
        <end position="53"/>
    </location>
</feature>
<comment type="caution">
    <text evidence="2">The sequence shown here is derived from an EMBL/GenBank/DDBJ whole genome shotgun (WGS) entry which is preliminary data.</text>
</comment>